<dbReference type="GO" id="GO:0046983">
    <property type="term" value="F:protein dimerization activity"/>
    <property type="evidence" value="ECO:0007669"/>
    <property type="project" value="InterPro"/>
</dbReference>
<dbReference type="Proteomes" id="UP000789375">
    <property type="component" value="Unassembled WGS sequence"/>
</dbReference>
<dbReference type="InterPro" id="IPR001514">
    <property type="entry name" value="DNA-dir_RNA_pol_30-40kDasu_CS"/>
</dbReference>
<sequence length="105" mass="11868">MTEIWGEISPPNIVPDKMDLFGPANKPEIRIQELTGERIRFILTNTDLSMANALRRIMISEVATIAIDMVQFDLNTSVLADEFIAHRLGLIPLDSTEADKIKYPR</sequence>
<evidence type="ECO:0000256" key="2">
    <source>
        <dbReference type="ARBA" id="ARBA00023163"/>
    </source>
</evidence>
<keyword evidence="5" id="KW-1185">Reference proteome</keyword>
<gene>
    <name evidence="4" type="ORF">FMOSSE_LOCUS14937</name>
</gene>
<accession>A0A9N9NBP3</accession>
<dbReference type="InterPro" id="IPR036603">
    <property type="entry name" value="RBP11-like"/>
</dbReference>
<dbReference type="InterPro" id="IPR036643">
    <property type="entry name" value="RNApol_insert_sf"/>
</dbReference>
<dbReference type="GO" id="GO:0005665">
    <property type="term" value="C:RNA polymerase II, core complex"/>
    <property type="evidence" value="ECO:0007669"/>
    <property type="project" value="TreeGrafter"/>
</dbReference>
<proteinExistence type="predicted"/>
<dbReference type="InterPro" id="IPR011263">
    <property type="entry name" value="DNA-dir_RNA_pol_RpoA/D/Rpb3"/>
</dbReference>
<dbReference type="EMBL" id="CAJVPP010013259">
    <property type="protein sequence ID" value="CAG8720284.1"/>
    <property type="molecule type" value="Genomic_DNA"/>
</dbReference>
<evidence type="ECO:0000259" key="3">
    <source>
        <dbReference type="Pfam" id="PF01193"/>
    </source>
</evidence>
<dbReference type="Gene3D" id="3.30.1360.10">
    <property type="entry name" value="RNA polymerase, RBP11-like subunit"/>
    <property type="match status" value="1"/>
</dbReference>
<dbReference type="PANTHER" id="PTHR11800:SF2">
    <property type="entry name" value="DNA-DIRECTED RNA POLYMERASE II SUBUNIT RPB3"/>
    <property type="match status" value="1"/>
</dbReference>
<reference evidence="4" key="1">
    <citation type="submission" date="2021-06" db="EMBL/GenBank/DDBJ databases">
        <authorList>
            <person name="Kallberg Y."/>
            <person name="Tangrot J."/>
            <person name="Rosling A."/>
        </authorList>
    </citation>
    <scope>NUCLEOTIDE SEQUENCE</scope>
    <source>
        <strain evidence="4">87-6 pot B 2015</strain>
    </source>
</reference>
<feature type="non-terminal residue" evidence="4">
    <location>
        <position position="105"/>
    </location>
</feature>
<evidence type="ECO:0000313" key="4">
    <source>
        <dbReference type="EMBL" id="CAG8720284.1"/>
    </source>
</evidence>
<keyword evidence="1" id="KW-0240">DNA-directed RNA polymerase</keyword>
<dbReference type="GO" id="GO:0003677">
    <property type="term" value="F:DNA binding"/>
    <property type="evidence" value="ECO:0007669"/>
    <property type="project" value="InterPro"/>
</dbReference>
<evidence type="ECO:0000313" key="5">
    <source>
        <dbReference type="Proteomes" id="UP000789375"/>
    </source>
</evidence>
<dbReference type="GO" id="GO:0006366">
    <property type="term" value="P:transcription by RNA polymerase II"/>
    <property type="evidence" value="ECO:0007669"/>
    <property type="project" value="TreeGrafter"/>
</dbReference>
<dbReference type="SUPFAM" id="SSF56553">
    <property type="entry name" value="Insert subdomain of RNA polymerase alpha subunit"/>
    <property type="match status" value="1"/>
</dbReference>
<protein>
    <submittedName>
        <fullName evidence="4">5182_t:CDS:1</fullName>
    </submittedName>
</protein>
<dbReference type="PANTHER" id="PTHR11800">
    <property type="entry name" value="DNA-DIRECTED RNA POLYMERASE"/>
    <property type="match status" value="1"/>
</dbReference>
<dbReference type="Pfam" id="PF01193">
    <property type="entry name" value="RNA_pol_L"/>
    <property type="match status" value="1"/>
</dbReference>
<feature type="domain" description="DNA-directed RNA polymerase RpoA/D/Rpb3-type" evidence="3">
    <location>
        <begin position="40"/>
        <end position="69"/>
    </location>
</feature>
<dbReference type="PROSITE" id="PS00446">
    <property type="entry name" value="RNA_POL_D_30KD"/>
    <property type="match status" value="1"/>
</dbReference>
<keyword evidence="2" id="KW-0804">Transcription</keyword>
<evidence type="ECO:0000256" key="1">
    <source>
        <dbReference type="ARBA" id="ARBA00022478"/>
    </source>
</evidence>
<dbReference type="SUPFAM" id="SSF55257">
    <property type="entry name" value="RBP11-like subunits of RNA polymerase"/>
    <property type="match status" value="1"/>
</dbReference>
<organism evidence="4 5">
    <name type="scientific">Funneliformis mosseae</name>
    <name type="common">Endomycorrhizal fungus</name>
    <name type="synonym">Glomus mosseae</name>
    <dbReference type="NCBI Taxonomy" id="27381"/>
    <lineage>
        <taxon>Eukaryota</taxon>
        <taxon>Fungi</taxon>
        <taxon>Fungi incertae sedis</taxon>
        <taxon>Mucoromycota</taxon>
        <taxon>Glomeromycotina</taxon>
        <taxon>Glomeromycetes</taxon>
        <taxon>Glomerales</taxon>
        <taxon>Glomeraceae</taxon>
        <taxon>Funneliformis</taxon>
    </lineage>
</organism>
<dbReference type="AlphaFoldDB" id="A0A9N9NBP3"/>
<name>A0A9N9NBP3_FUNMO</name>
<comment type="caution">
    <text evidence="4">The sequence shown here is derived from an EMBL/GenBank/DDBJ whole genome shotgun (WGS) entry which is preliminary data.</text>
</comment>
<dbReference type="GO" id="GO:0003899">
    <property type="term" value="F:DNA-directed RNA polymerase activity"/>
    <property type="evidence" value="ECO:0007669"/>
    <property type="project" value="InterPro"/>
</dbReference>
<dbReference type="InterPro" id="IPR050518">
    <property type="entry name" value="Rpo3/RPB3_RNA_Pol_subunit"/>
</dbReference>